<proteinExistence type="predicted"/>
<feature type="chain" id="PRO_5016009851" evidence="1">
    <location>
        <begin position="22"/>
        <end position="226"/>
    </location>
</feature>
<evidence type="ECO:0000313" key="2">
    <source>
        <dbReference type="EMBL" id="AWN44076.1"/>
    </source>
</evidence>
<keyword evidence="3" id="KW-1185">Reference proteome</keyword>
<organism evidence="2 3">
    <name type="scientific">Methylobacterium durans</name>
    <dbReference type="NCBI Taxonomy" id="2202825"/>
    <lineage>
        <taxon>Bacteria</taxon>
        <taxon>Pseudomonadati</taxon>
        <taxon>Pseudomonadota</taxon>
        <taxon>Alphaproteobacteria</taxon>
        <taxon>Hyphomicrobiales</taxon>
        <taxon>Methylobacteriaceae</taxon>
        <taxon>Methylobacterium</taxon>
    </lineage>
</organism>
<dbReference type="AlphaFoldDB" id="A0A2U8WFG2"/>
<gene>
    <name evidence="2" type="ORF">DK389_30705</name>
</gene>
<evidence type="ECO:0000256" key="1">
    <source>
        <dbReference type="SAM" id="SignalP"/>
    </source>
</evidence>
<protein>
    <submittedName>
        <fullName evidence="2">Metal ABC transporter permease</fullName>
    </submittedName>
</protein>
<reference evidence="3" key="1">
    <citation type="submission" date="2018-05" db="EMBL/GenBank/DDBJ databases">
        <title>Complete Genome Sequence of Methylobacterium sp. 17SD2-17.</title>
        <authorList>
            <person name="Srinivasan S."/>
        </authorList>
    </citation>
    <scope>NUCLEOTIDE SEQUENCE [LARGE SCALE GENOMIC DNA]</scope>
    <source>
        <strain evidence="3">17SD2-17</strain>
    </source>
</reference>
<dbReference type="RefSeq" id="WP_109895476.1">
    <property type="nucleotide sequence ID" value="NZ_CP029550.1"/>
</dbReference>
<evidence type="ECO:0000313" key="3">
    <source>
        <dbReference type="Proteomes" id="UP000245926"/>
    </source>
</evidence>
<keyword evidence="1" id="KW-0732">Signal</keyword>
<accession>A0A2U8WFG2</accession>
<dbReference type="OrthoDB" id="9799947at2"/>
<dbReference type="EMBL" id="CP029550">
    <property type="protein sequence ID" value="AWN44076.1"/>
    <property type="molecule type" value="Genomic_DNA"/>
</dbReference>
<feature type="signal peptide" evidence="1">
    <location>
        <begin position="1"/>
        <end position="21"/>
    </location>
</feature>
<name>A0A2U8WFG2_9HYPH</name>
<dbReference type="KEGG" id="mets:DK389_30705"/>
<sequence length="226" mass="22911">MQRITRAALAGFLALTGAAQAAPELQRVRGTIESADANAVTVKTSDGASETVQLGGAKFVWVAKSSLEAVKDGVFIGTATKGENPMTALEVAIFPDSMRGTGEGHYAWDAITDHTAAGGAKVKSAMTNGTVKAESAGAPKVKSAMTNGTVARSGGSAGEKTLTVTYDKEGSKQIVVPPQAPIVAFEPADAAILKPGSKIFVVAAKDGTKLDGKLVAVGKDGLTPPM</sequence>
<dbReference type="Proteomes" id="UP000245926">
    <property type="component" value="Chromosome"/>
</dbReference>